<comment type="caution">
    <text evidence="1">The sequence shown here is derived from an EMBL/GenBank/DDBJ whole genome shotgun (WGS) entry which is preliminary data.</text>
</comment>
<keyword evidence="2" id="KW-1185">Reference proteome</keyword>
<dbReference type="EMBL" id="MU856890">
    <property type="protein sequence ID" value="KAK4155345.1"/>
    <property type="molecule type" value="Genomic_DNA"/>
</dbReference>
<protein>
    <submittedName>
        <fullName evidence="1">Uncharacterized protein</fullName>
    </submittedName>
</protein>
<gene>
    <name evidence="1" type="ORF">C8A00DRAFT_31870</name>
</gene>
<evidence type="ECO:0000313" key="1">
    <source>
        <dbReference type="EMBL" id="KAK4155345.1"/>
    </source>
</evidence>
<reference evidence="1" key="1">
    <citation type="journal article" date="2023" name="Mol. Phylogenet. Evol.">
        <title>Genome-scale phylogeny and comparative genomics of the fungal order Sordariales.</title>
        <authorList>
            <person name="Hensen N."/>
            <person name="Bonometti L."/>
            <person name="Westerberg I."/>
            <person name="Brannstrom I.O."/>
            <person name="Guillou S."/>
            <person name="Cros-Aarteil S."/>
            <person name="Calhoun S."/>
            <person name="Haridas S."/>
            <person name="Kuo A."/>
            <person name="Mondo S."/>
            <person name="Pangilinan J."/>
            <person name="Riley R."/>
            <person name="LaButti K."/>
            <person name="Andreopoulos B."/>
            <person name="Lipzen A."/>
            <person name="Chen C."/>
            <person name="Yan M."/>
            <person name="Daum C."/>
            <person name="Ng V."/>
            <person name="Clum A."/>
            <person name="Steindorff A."/>
            <person name="Ohm R.A."/>
            <person name="Martin F."/>
            <person name="Silar P."/>
            <person name="Natvig D.O."/>
            <person name="Lalanne C."/>
            <person name="Gautier V."/>
            <person name="Ament-Velasquez S.L."/>
            <person name="Kruys A."/>
            <person name="Hutchinson M.I."/>
            <person name="Powell A.J."/>
            <person name="Barry K."/>
            <person name="Miller A.N."/>
            <person name="Grigoriev I.V."/>
            <person name="Debuchy R."/>
            <person name="Gladieux P."/>
            <person name="Hiltunen Thoren M."/>
            <person name="Johannesson H."/>
        </authorList>
    </citation>
    <scope>NUCLEOTIDE SEQUENCE</scope>
    <source>
        <strain evidence="1">CBS 538.74</strain>
    </source>
</reference>
<accession>A0AAN6ZX87</accession>
<organism evidence="1 2">
    <name type="scientific">Chaetomidium leptoderma</name>
    <dbReference type="NCBI Taxonomy" id="669021"/>
    <lineage>
        <taxon>Eukaryota</taxon>
        <taxon>Fungi</taxon>
        <taxon>Dikarya</taxon>
        <taxon>Ascomycota</taxon>
        <taxon>Pezizomycotina</taxon>
        <taxon>Sordariomycetes</taxon>
        <taxon>Sordariomycetidae</taxon>
        <taxon>Sordariales</taxon>
        <taxon>Chaetomiaceae</taxon>
        <taxon>Chaetomidium</taxon>
    </lineage>
</organism>
<reference evidence="1" key="2">
    <citation type="submission" date="2023-05" db="EMBL/GenBank/DDBJ databases">
        <authorList>
            <consortium name="Lawrence Berkeley National Laboratory"/>
            <person name="Steindorff A."/>
            <person name="Hensen N."/>
            <person name="Bonometti L."/>
            <person name="Westerberg I."/>
            <person name="Brannstrom I.O."/>
            <person name="Guillou S."/>
            <person name="Cros-Aarteil S."/>
            <person name="Calhoun S."/>
            <person name="Haridas S."/>
            <person name="Kuo A."/>
            <person name="Mondo S."/>
            <person name="Pangilinan J."/>
            <person name="Riley R."/>
            <person name="Labutti K."/>
            <person name="Andreopoulos B."/>
            <person name="Lipzen A."/>
            <person name="Chen C."/>
            <person name="Yanf M."/>
            <person name="Daum C."/>
            <person name="Ng V."/>
            <person name="Clum A."/>
            <person name="Ohm R."/>
            <person name="Martin F."/>
            <person name="Silar P."/>
            <person name="Natvig D."/>
            <person name="Lalanne C."/>
            <person name="Gautier V."/>
            <person name="Ament-Velasquez S.L."/>
            <person name="Kruys A."/>
            <person name="Hutchinson M.I."/>
            <person name="Powell A.J."/>
            <person name="Barry K."/>
            <person name="Miller A.N."/>
            <person name="Grigoriev I.V."/>
            <person name="Debuchy R."/>
            <person name="Gladieux P."/>
            <person name="Thoren M.H."/>
            <person name="Johannesson H."/>
        </authorList>
    </citation>
    <scope>NUCLEOTIDE SEQUENCE</scope>
    <source>
        <strain evidence="1">CBS 538.74</strain>
    </source>
</reference>
<evidence type="ECO:0000313" key="2">
    <source>
        <dbReference type="Proteomes" id="UP001302745"/>
    </source>
</evidence>
<dbReference type="Proteomes" id="UP001302745">
    <property type="component" value="Unassembled WGS sequence"/>
</dbReference>
<dbReference type="AlphaFoldDB" id="A0AAN6ZX87"/>
<name>A0AAN6ZX87_9PEZI</name>
<sequence length="97" mass="10332">MEAPGLESLDRFGGITKEELIKGSVRTWIQNGKKNGGGFADLTNGDTINGLLNVDITTPGFVRLPVCSPERAYQSWVTTGKGSSANYPCDKLPGDSN</sequence>
<proteinExistence type="predicted"/>